<protein>
    <submittedName>
        <fullName evidence="1">SFRICE_006526</fullName>
    </submittedName>
</protein>
<dbReference type="OrthoDB" id="2194416at2759"/>
<proteinExistence type="predicted"/>
<evidence type="ECO:0000313" key="1">
    <source>
        <dbReference type="EMBL" id="SOQ42175.1"/>
    </source>
</evidence>
<name>A0A2H1VMW0_SPOFR</name>
<sequence length="219" mass="25794">MPHTTHSKSFKTPQTHTTEKINRWRSKELHGRHLHDLEQPHIDIDASNKWLKLGSLFPETEGFMIAIQDQNDKCRKCHRAAETIQHITSACPNLAQTDYTLRHNQVARIIHQKLAIKCNLLPPKVEPYYQYSPKPVLENQSHKIYYDRAILTDKTIHYNRPDITMIDKQKKHTYIIDIAVPNTHNLQKTITEKIHKYTDLKEEIIRIWKMEKVSGPIKI</sequence>
<reference evidence="1" key="1">
    <citation type="submission" date="2016-07" db="EMBL/GenBank/DDBJ databases">
        <authorList>
            <person name="Bretaudeau A."/>
        </authorList>
    </citation>
    <scope>NUCLEOTIDE SEQUENCE</scope>
    <source>
        <strain evidence="1">Rice</strain>
        <tissue evidence="1">Whole body</tissue>
    </source>
</reference>
<dbReference type="PANTHER" id="PTHR35450">
    <property type="entry name" value="REVERSE TRANSCRIPTASE DOMAIN-CONTAINING PROTEIN"/>
    <property type="match status" value="1"/>
</dbReference>
<dbReference type="EMBL" id="ODYU01003427">
    <property type="protein sequence ID" value="SOQ42175.1"/>
    <property type="molecule type" value="Genomic_DNA"/>
</dbReference>
<organism evidence="1">
    <name type="scientific">Spodoptera frugiperda</name>
    <name type="common">Fall armyworm</name>
    <dbReference type="NCBI Taxonomy" id="7108"/>
    <lineage>
        <taxon>Eukaryota</taxon>
        <taxon>Metazoa</taxon>
        <taxon>Ecdysozoa</taxon>
        <taxon>Arthropoda</taxon>
        <taxon>Hexapoda</taxon>
        <taxon>Insecta</taxon>
        <taxon>Pterygota</taxon>
        <taxon>Neoptera</taxon>
        <taxon>Endopterygota</taxon>
        <taxon>Lepidoptera</taxon>
        <taxon>Glossata</taxon>
        <taxon>Ditrysia</taxon>
        <taxon>Noctuoidea</taxon>
        <taxon>Noctuidae</taxon>
        <taxon>Amphipyrinae</taxon>
        <taxon>Spodoptera</taxon>
    </lineage>
</organism>
<dbReference type="AlphaFoldDB" id="A0A2H1VMW0"/>
<accession>A0A2H1VMW0</accession>
<dbReference type="PANTHER" id="PTHR35450:SF2">
    <property type="entry name" value="REVERSE TRANSCRIPTASE DOMAIN-CONTAINING PROTEIN"/>
    <property type="match status" value="1"/>
</dbReference>
<gene>
    <name evidence="1" type="ORF">SFRICE_006526</name>
</gene>